<name>A0A812CHW0_ACAPH</name>
<feature type="region of interest" description="Disordered" evidence="9">
    <location>
        <begin position="316"/>
        <end position="336"/>
    </location>
</feature>
<keyword evidence="5 11" id="KW-0560">Oxidoreductase</keyword>
<proteinExistence type="predicted"/>
<dbReference type="GO" id="GO:0008198">
    <property type="term" value="F:ferrous iron binding"/>
    <property type="evidence" value="ECO:0007669"/>
    <property type="project" value="TreeGrafter"/>
</dbReference>
<evidence type="ECO:0000256" key="9">
    <source>
        <dbReference type="SAM" id="MobiDB-lite"/>
    </source>
</evidence>
<dbReference type="GO" id="GO:0071456">
    <property type="term" value="P:cellular response to hypoxia"/>
    <property type="evidence" value="ECO:0007669"/>
    <property type="project" value="TreeGrafter"/>
</dbReference>
<dbReference type="Proteomes" id="UP000597762">
    <property type="component" value="Unassembled WGS sequence"/>
</dbReference>
<evidence type="ECO:0000259" key="10">
    <source>
        <dbReference type="PROSITE" id="PS51471"/>
    </source>
</evidence>
<feature type="compositionally biased region" description="Polar residues" evidence="9">
    <location>
        <begin position="193"/>
        <end position="209"/>
    </location>
</feature>
<evidence type="ECO:0000256" key="1">
    <source>
        <dbReference type="ARBA" id="ARBA00001961"/>
    </source>
</evidence>
<keyword evidence="4" id="KW-0223">Dioxygenase</keyword>
<comment type="catalytic activity">
    <reaction evidence="8">
        <text>L-prolyl-[hypoxia-inducible factor alpha subunit] + 2-oxoglutarate + O2 = trans-4-hydroxy-L-prolyl-[hypoxia-inducible factor alpha subunit] + succinate + CO2</text>
        <dbReference type="Rhea" id="RHEA:48400"/>
        <dbReference type="Rhea" id="RHEA-COMP:12093"/>
        <dbReference type="Rhea" id="RHEA-COMP:12094"/>
        <dbReference type="ChEBI" id="CHEBI:15379"/>
        <dbReference type="ChEBI" id="CHEBI:16526"/>
        <dbReference type="ChEBI" id="CHEBI:16810"/>
        <dbReference type="ChEBI" id="CHEBI:30031"/>
        <dbReference type="ChEBI" id="CHEBI:50342"/>
        <dbReference type="ChEBI" id="CHEBI:61965"/>
        <dbReference type="EC" id="1.14.11.29"/>
    </reaction>
</comment>
<dbReference type="GO" id="GO:0160082">
    <property type="term" value="F:hypoxia-inducible factor-proline dioxygenase activity"/>
    <property type="evidence" value="ECO:0007669"/>
    <property type="project" value="UniProtKB-EC"/>
</dbReference>
<feature type="compositionally biased region" description="Basic residues" evidence="9">
    <location>
        <begin position="101"/>
        <end position="110"/>
    </location>
</feature>
<feature type="domain" description="Fe2OG dioxygenase" evidence="10">
    <location>
        <begin position="382"/>
        <end position="480"/>
    </location>
</feature>
<feature type="compositionally biased region" description="Polar residues" evidence="9">
    <location>
        <begin position="75"/>
        <end position="93"/>
    </location>
</feature>
<dbReference type="PANTHER" id="PTHR12907:SF26">
    <property type="entry name" value="HIF PROLYL HYDROXYLASE, ISOFORM C"/>
    <property type="match status" value="1"/>
</dbReference>
<dbReference type="EC" id="1.14.11.29" evidence="7"/>
<keyword evidence="3" id="KW-0847">Vitamin C</keyword>
<dbReference type="GO" id="GO:0031418">
    <property type="term" value="F:L-ascorbic acid binding"/>
    <property type="evidence" value="ECO:0007669"/>
    <property type="project" value="UniProtKB-KW"/>
</dbReference>
<feature type="region of interest" description="Disordered" evidence="9">
    <location>
        <begin position="62"/>
        <end position="114"/>
    </location>
</feature>
<evidence type="ECO:0000313" key="11">
    <source>
        <dbReference type="EMBL" id="CAE1272764.1"/>
    </source>
</evidence>
<accession>A0A812CHW0</accession>
<evidence type="ECO:0000256" key="7">
    <source>
        <dbReference type="ARBA" id="ARBA00039004"/>
    </source>
</evidence>
<dbReference type="PANTHER" id="PTHR12907">
    <property type="entry name" value="EGL NINE HOMOLOG-RELATED"/>
    <property type="match status" value="1"/>
</dbReference>
<dbReference type="Pfam" id="PF13640">
    <property type="entry name" value="2OG-FeII_Oxy_3"/>
    <property type="match status" value="1"/>
</dbReference>
<sequence>MHEYSAVPQQHPPEIESIPLDVIECQLPAVNSIGENWSSAAAVGSLASTNTDRKRNWRNIESSGSQQHKNPELHASNTSGQIAEQDTGASFNPPTKLKSSNLRRRSRPQHFTRSLYPVQTTAGIFTAAVAQPEHIELKTVDQLKTLNTQGQTTNPDLTDYYYHPVPKKAALQRSPFYHLSGSLRSNMDDDSDISNQARTSRTTRSQSAVVANEPEFTSVVSSNKPTEAPTATRSSKSGPPILESKETSLPKTVEFFQGRSFFGDTELHRMVGDLRKQMSTKGLCVFDHFMGEEKGKKILSDVLKLYEQGGFVNGQLESSLKTPPPSSSSSSSSPNQRVVRGDVITWLTGNENGCNNIKYLMERIDATVMMCGENFGGYTIKQRTRAMVACYPGNGTYYLRHIDNPCQNGRVLTCIYYLNINWDACRDGGLLRIYPQGSPEVANVEPIFDRLLFFWSDSRNPHEVKPSYRGRFAITLWYYDEQEQAEWQRRRGAEIQTTPSSNP</sequence>
<dbReference type="OrthoDB" id="76265at2759"/>
<dbReference type="PROSITE" id="PS51471">
    <property type="entry name" value="FE2OG_OXY"/>
    <property type="match status" value="1"/>
</dbReference>
<evidence type="ECO:0000256" key="3">
    <source>
        <dbReference type="ARBA" id="ARBA00022896"/>
    </source>
</evidence>
<evidence type="ECO:0000256" key="6">
    <source>
        <dbReference type="ARBA" id="ARBA00023004"/>
    </source>
</evidence>
<feature type="compositionally biased region" description="Polar residues" evidence="9">
    <location>
        <begin position="218"/>
        <end position="237"/>
    </location>
</feature>
<evidence type="ECO:0000256" key="8">
    <source>
        <dbReference type="ARBA" id="ARBA00049134"/>
    </source>
</evidence>
<comment type="cofactor">
    <cofactor evidence="1">
        <name>L-ascorbate</name>
        <dbReference type="ChEBI" id="CHEBI:38290"/>
    </cofactor>
</comment>
<dbReference type="InterPro" id="IPR006620">
    <property type="entry name" value="Pro_4_hyd_alph"/>
</dbReference>
<organism evidence="11 12">
    <name type="scientific">Acanthosepion pharaonis</name>
    <name type="common">Pharaoh cuttlefish</name>
    <name type="synonym">Sepia pharaonis</name>
    <dbReference type="NCBI Taxonomy" id="158019"/>
    <lineage>
        <taxon>Eukaryota</taxon>
        <taxon>Metazoa</taxon>
        <taxon>Spiralia</taxon>
        <taxon>Lophotrochozoa</taxon>
        <taxon>Mollusca</taxon>
        <taxon>Cephalopoda</taxon>
        <taxon>Coleoidea</taxon>
        <taxon>Decapodiformes</taxon>
        <taxon>Sepiida</taxon>
        <taxon>Sepiina</taxon>
        <taxon>Sepiidae</taxon>
        <taxon>Acanthosepion</taxon>
    </lineage>
</organism>
<keyword evidence="12" id="KW-1185">Reference proteome</keyword>
<gene>
    <name evidence="11" type="ORF">SPHA_37816</name>
</gene>
<keyword evidence="6" id="KW-0408">Iron</keyword>
<evidence type="ECO:0000256" key="2">
    <source>
        <dbReference type="ARBA" id="ARBA00022723"/>
    </source>
</evidence>
<comment type="caution">
    <text evidence="11">The sequence shown here is derived from an EMBL/GenBank/DDBJ whole genome shotgun (WGS) entry which is preliminary data.</text>
</comment>
<evidence type="ECO:0000256" key="5">
    <source>
        <dbReference type="ARBA" id="ARBA00023002"/>
    </source>
</evidence>
<dbReference type="InterPro" id="IPR005123">
    <property type="entry name" value="Oxoglu/Fe-dep_dioxygenase_dom"/>
</dbReference>
<dbReference type="AlphaFoldDB" id="A0A812CHW0"/>
<dbReference type="InterPro" id="IPR051559">
    <property type="entry name" value="HIF_prolyl_hydroxylases"/>
</dbReference>
<feature type="region of interest" description="Disordered" evidence="9">
    <location>
        <begin position="182"/>
        <end position="249"/>
    </location>
</feature>
<dbReference type="SMART" id="SM00702">
    <property type="entry name" value="P4Hc"/>
    <property type="match status" value="1"/>
</dbReference>
<dbReference type="Gene3D" id="2.60.120.620">
    <property type="entry name" value="q2cbj1_9rhob like domain"/>
    <property type="match status" value="1"/>
</dbReference>
<protein>
    <recommendedName>
        <fullName evidence="7">hypoxia-inducible factor-proline dioxygenase</fullName>
        <ecNumber evidence="7">1.14.11.29</ecNumber>
    </recommendedName>
</protein>
<keyword evidence="2" id="KW-0479">Metal-binding</keyword>
<evidence type="ECO:0000256" key="4">
    <source>
        <dbReference type="ARBA" id="ARBA00022964"/>
    </source>
</evidence>
<reference evidence="11" key="1">
    <citation type="submission" date="2021-01" db="EMBL/GenBank/DDBJ databases">
        <authorList>
            <person name="Li R."/>
            <person name="Bekaert M."/>
        </authorList>
    </citation>
    <scope>NUCLEOTIDE SEQUENCE</scope>
    <source>
        <strain evidence="11">Farmed</strain>
    </source>
</reference>
<evidence type="ECO:0000313" key="12">
    <source>
        <dbReference type="Proteomes" id="UP000597762"/>
    </source>
</evidence>
<dbReference type="EMBL" id="CAHIKZ030001699">
    <property type="protein sequence ID" value="CAE1272764.1"/>
    <property type="molecule type" value="Genomic_DNA"/>
</dbReference>
<dbReference type="InterPro" id="IPR044862">
    <property type="entry name" value="Pro_4_hyd_alph_FE2OG_OXY"/>
</dbReference>